<comment type="caution">
    <text evidence="2">The sequence shown here is derived from an EMBL/GenBank/DDBJ whole genome shotgun (WGS) entry which is preliminary data.</text>
</comment>
<dbReference type="InterPro" id="IPR036291">
    <property type="entry name" value="NAD(P)-bd_dom_sf"/>
</dbReference>
<dbReference type="Pfam" id="PF01370">
    <property type="entry name" value="Epimerase"/>
    <property type="match status" value="1"/>
</dbReference>
<dbReference type="AlphaFoldDB" id="A0A4Y8Q137"/>
<dbReference type="SUPFAM" id="SSF51735">
    <property type="entry name" value="NAD(P)-binding Rossmann-fold domains"/>
    <property type="match status" value="1"/>
</dbReference>
<proteinExistence type="predicted"/>
<organism evidence="2 3">
    <name type="scientific">Paenibacillus athensensis</name>
    <dbReference type="NCBI Taxonomy" id="1967502"/>
    <lineage>
        <taxon>Bacteria</taxon>
        <taxon>Bacillati</taxon>
        <taxon>Bacillota</taxon>
        <taxon>Bacilli</taxon>
        <taxon>Bacillales</taxon>
        <taxon>Paenibacillaceae</taxon>
        <taxon>Paenibacillus</taxon>
    </lineage>
</organism>
<evidence type="ECO:0000259" key="1">
    <source>
        <dbReference type="Pfam" id="PF01370"/>
    </source>
</evidence>
<keyword evidence="3" id="KW-1185">Reference proteome</keyword>
<evidence type="ECO:0000313" key="2">
    <source>
        <dbReference type="EMBL" id="TFE86939.1"/>
    </source>
</evidence>
<gene>
    <name evidence="2" type="ORF">B5M42_13315</name>
</gene>
<feature type="domain" description="NAD-dependent epimerase/dehydratase" evidence="1">
    <location>
        <begin position="1"/>
        <end position="224"/>
    </location>
</feature>
<protein>
    <submittedName>
        <fullName evidence="2">UDP-glucose 4-epimerase</fullName>
    </submittedName>
</protein>
<sequence>MGSHIVDALAEAGHRVAVVDNFSTGKRNNVHPDAELYEVDIRNGDALAAAFAAACPEVVIHHAAQANVRTSIEQPLADADVNIIGSIQVLEMCRRYGTRKVIYASSAAVYGVPEFLGITEQHPVKPQSAYGISKHTVEHYLDVYAQLHGLDYTVLRYANVYGPRQDPHGEGGVVSIFVDNLLSGKQPVVYGDGQQTRDFVYVQDVVRANLAALHAGSRGVFNIGTNARTSVNELLVTLGRAFGRAIEPAYRDSRPGDIEHSRLDVALARERLGWEPTFTLLDGLAATSRR</sequence>
<dbReference type="EMBL" id="MYFO01000016">
    <property type="protein sequence ID" value="TFE86939.1"/>
    <property type="molecule type" value="Genomic_DNA"/>
</dbReference>
<dbReference type="PANTHER" id="PTHR43245:SF13">
    <property type="entry name" value="UDP-D-APIOSE_UDP-D-XYLOSE SYNTHASE 2"/>
    <property type="match status" value="1"/>
</dbReference>
<dbReference type="PANTHER" id="PTHR43245">
    <property type="entry name" value="BIFUNCTIONAL POLYMYXIN RESISTANCE PROTEIN ARNA"/>
    <property type="match status" value="1"/>
</dbReference>
<name>A0A4Y8Q137_9BACL</name>
<reference evidence="2 3" key="1">
    <citation type="submission" date="2017-03" db="EMBL/GenBank/DDBJ databases">
        <title>Isolation of Levoglucosan Utilizing Bacteria.</title>
        <authorList>
            <person name="Arya A.S."/>
        </authorList>
    </citation>
    <scope>NUCLEOTIDE SEQUENCE [LARGE SCALE GENOMIC DNA]</scope>
    <source>
        <strain evidence="2 3">MEC069</strain>
    </source>
</reference>
<dbReference type="Gene3D" id="3.90.25.10">
    <property type="entry name" value="UDP-galactose 4-epimerase, domain 1"/>
    <property type="match status" value="1"/>
</dbReference>
<dbReference type="InterPro" id="IPR001509">
    <property type="entry name" value="Epimerase_deHydtase"/>
</dbReference>
<evidence type="ECO:0000313" key="3">
    <source>
        <dbReference type="Proteomes" id="UP000298246"/>
    </source>
</evidence>
<dbReference type="Gene3D" id="3.40.50.720">
    <property type="entry name" value="NAD(P)-binding Rossmann-like Domain"/>
    <property type="match status" value="1"/>
</dbReference>
<accession>A0A4Y8Q137</accession>
<dbReference type="PRINTS" id="PR01713">
    <property type="entry name" value="NUCEPIMERASE"/>
</dbReference>
<dbReference type="Proteomes" id="UP000298246">
    <property type="component" value="Unassembled WGS sequence"/>
</dbReference>
<dbReference type="InterPro" id="IPR050177">
    <property type="entry name" value="Lipid_A_modif_metabolic_enz"/>
</dbReference>